<sequence>MEQNATPEIISHEEAPETGAARAAPKKVFVKTYGCQMNVYDSQRMADALAADGYRPTEAIEDADLVLLNTCHIREKAAEKVYSELGRIRRLKEERARNGRETVIGVAGCVAQAEGREILRRAPAVDLVIGPQTYHRLPSVVSRARGGEKIVETDYAIEDKFEHLPAPERKAVRSRGVTAFLTVQEGCDKFCTFCVVPYTRGSEVSRPVSQIVAEAERLAEAGVREVTLLGQNVNAWHGEGADGREWGLGELLFRLAEVPGIERLRYTTSHPRDMDDALIAAHRDLPKLMPYLHLPVQAGSDRILKAMNRRHTAKDYLRLIDRIRAARPDIAMSGDFIVGFPGETDADFEGTMRIVREVGYAQAFSFKYSPRPGTPGADMKDQVAEAVKNERLQRLQALLTEQQRSFAQSLVGTTIDLLLEKPGREAGQLVGRSPWLQPVIVDDGAGEIGDIVEVRIRQAGPNSLFADPVRSIDLGKARVATSKEEHV</sequence>
<dbReference type="Gene3D" id="3.80.30.20">
    <property type="entry name" value="tm_1862 like domain"/>
    <property type="match status" value="1"/>
</dbReference>
<dbReference type="InterPro" id="IPR006638">
    <property type="entry name" value="Elp3/MiaA/NifB-like_rSAM"/>
</dbReference>
<evidence type="ECO:0000256" key="7">
    <source>
        <dbReference type="ARBA" id="ARBA00023014"/>
    </source>
</evidence>
<dbReference type="HAMAP" id="MF_01864">
    <property type="entry name" value="tRNA_metthiotr_MiaB"/>
    <property type="match status" value="1"/>
</dbReference>
<organism evidence="13 14">
    <name type="scientific">Chelativorans salis</name>
    <dbReference type="NCBI Taxonomy" id="2978478"/>
    <lineage>
        <taxon>Bacteria</taxon>
        <taxon>Pseudomonadati</taxon>
        <taxon>Pseudomonadota</taxon>
        <taxon>Alphaproteobacteria</taxon>
        <taxon>Hyphomicrobiales</taxon>
        <taxon>Phyllobacteriaceae</taxon>
        <taxon>Chelativorans</taxon>
    </lineage>
</organism>
<keyword evidence="2 9" id="KW-0004">4Fe-4S</keyword>
<feature type="domain" description="MTTase N-terminal" evidence="11">
    <location>
        <begin position="26"/>
        <end position="146"/>
    </location>
</feature>
<dbReference type="InterPro" id="IPR007197">
    <property type="entry name" value="rSAM"/>
</dbReference>
<dbReference type="SUPFAM" id="SSF102114">
    <property type="entry name" value="Radical SAM enzymes"/>
    <property type="match status" value="1"/>
</dbReference>
<keyword evidence="7 9" id="KW-0411">Iron-sulfur</keyword>
<comment type="subunit">
    <text evidence="9">Monomer.</text>
</comment>
<feature type="binding site" evidence="9">
    <location>
        <position position="191"/>
    </location>
    <ligand>
        <name>[4Fe-4S] cluster</name>
        <dbReference type="ChEBI" id="CHEBI:49883"/>
        <label>2</label>
        <note>4Fe-4S-S-AdoMet</note>
    </ligand>
</feature>
<dbReference type="EC" id="2.8.4.3" evidence="8 9"/>
<dbReference type="PROSITE" id="PS01278">
    <property type="entry name" value="MTTASE_RADICAL"/>
    <property type="match status" value="1"/>
</dbReference>
<dbReference type="SFLD" id="SFLDG01082">
    <property type="entry name" value="B12-binding_domain_containing"/>
    <property type="match status" value="1"/>
</dbReference>
<feature type="domain" description="Radical SAM core" evidence="12">
    <location>
        <begin position="173"/>
        <end position="405"/>
    </location>
</feature>
<keyword evidence="14" id="KW-1185">Reference proteome</keyword>
<dbReference type="SFLD" id="SFLDS00029">
    <property type="entry name" value="Radical_SAM"/>
    <property type="match status" value="1"/>
</dbReference>
<comment type="subcellular location">
    <subcellularLocation>
        <location evidence="9">Cytoplasm</location>
    </subcellularLocation>
</comment>
<evidence type="ECO:0000313" key="13">
    <source>
        <dbReference type="EMBL" id="MCT7374330.1"/>
    </source>
</evidence>
<dbReference type="NCBIfam" id="TIGR01574">
    <property type="entry name" value="miaB-methiolase"/>
    <property type="match status" value="1"/>
</dbReference>
<dbReference type="EMBL" id="JAOCZP010000001">
    <property type="protein sequence ID" value="MCT7374330.1"/>
    <property type="molecule type" value="Genomic_DNA"/>
</dbReference>
<dbReference type="InterPro" id="IPR002792">
    <property type="entry name" value="TRAM_dom"/>
</dbReference>
<gene>
    <name evidence="9 13" type="primary">miaB</name>
    <name evidence="13" type="ORF">N5A92_04690</name>
</gene>
<name>A0ABT2LID9_9HYPH</name>
<dbReference type="InterPro" id="IPR020612">
    <property type="entry name" value="Methylthiotransferase_CS"/>
</dbReference>
<dbReference type="Pfam" id="PF00919">
    <property type="entry name" value="UPF0004"/>
    <property type="match status" value="1"/>
</dbReference>
<dbReference type="InterPro" id="IPR006463">
    <property type="entry name" value="MiaB_methiolase"/>
</dbReference>
<evidence type="ECO:0000256" key="2">
    <source>
        <dbReference type="ARBA" id="ARBA00022485"/>
    </source>
</evidence>
<evidence type="ECO:0000259" key="11">
    <source>
        <dbReference type="PROSITE" id="PS51449"/>
    </source>
</evidence>
<dbReference type="GO" id="GO:0035597">
    <property type="term" value="F:tRNA-2-methylthio-N(6)-dimethylallyladenosine(37) synthase activity"/>
    <property type="evidence" value="ECO:0007669"/>
    <property type="project" value="UniProtKB-EC"/>
</dbReference>
<comment type="similarity">
    <text evidence="9">Belongs to the methylthiotransferase family. MiaB subfamily.</text>
</comment>
<dbReference type="InterPro" id="IPR023404">
    <property type="entry name" value="rSAM_horseshoe"/>
</dbReference>
<evidence type="ECO:0000256" key="5">
    <source>
        <dbReference type="ARBA" id="ARBA00022723"/>
    </source>
</evidence>
<feature type="binding site" evidence="9">
    <location>
        <position position="194"/>
    </location>
    <ligand>
        <name>[4Fe-4S] cluster</name>
        <dbReference type="ChEBI" id="CHEBI:49883"/>
        <label>2</label>
        <note>4Fe-4S-S-AdoMet</note>
    </ligand>
</feature>
<dbReference type="Pfam" id="PF01938">
    <property type="entry name" value="TRAM"/>
    <property type="match status" value="1"/>
</dbReference>
<comment type="cofactor">
    <cofactor evidence="9">
        <name>[4Fe-4S] cluster</name>
        <dbReference type="ChEBI" id="CHEBI:49883"/>
    </cofactor>
    <text evidence="9">Binds 2 [4Fe-4S] clusters. One cluster is coordinated with 3 cysteines and an exchangeable S-adenosyl-L-methionine.</text>
</comment>
<evidence type="ECO:0000256" key="8">
    <source>
        <dbReference type="ARBA" id="ARBA00033765"/>
    </source>
</evidence>
<evidence type="ECO:0000256" key="4">
    <source>
        <dbReference type="ARBA" id="ARBA00022691"/>
    </source>
</evidence>
<feature type="domain" description="TRAM" evidence="10">
    <location>
        <begin position="408"/>
        <end position="470"/>
    </location>
</feature>
<keyword evidence="5 9" id="KW-0479">Metal-binding</keyword>
<protein>
    <recommendedName>
        <fullName evidence="8 9">tRNA-2-methylthio-N(6)-dimethylallyladenosine synthase</fullName>
        <ecNumber evidence="8 9">2.8.4.3</ecNumber>
    </recommendedName>
    <alternativeName>
        <fullName evidence="9">(Dimethylallyl)adenosine tRNA methylthiotransferase MiaB</fullName>
    </alternativeName>
    <alternativeName>
        <fullName evidence="9">tRNA-i(6)A37 methylthiotransferase</fullName>
    </alternativeName>
</protein>
<keyword evidence="9" id="KW-0819">tRNA processing</keyword>
<evidence type="ECO:0000256" key="9">
    <source>
        <dbReference type="HAMAP-Rule" id="MF_01864"/>
    </source>
</evidence>
<keyword evidence="4 9" id="KW-0949">S-adenosyl-L-methionine</keyword>
<dbReference type="InterPro" id="IPR005839">
    <property type="entry name" value="Methylthiotransferase"/>
</dbReference>
<evidence type="ECO:0000256" key="1">
    <source>
        <dbReference type="ARBA" id="ARBA00003234"/>
    </source>
</evidence>
<reference evidence="13 14" key="1">
    <citation type="submission" date="2022-09" db="EMBL/GenBank/DDBJ databases">
        <title>Chelativorans salina sp. nov., a novel slightly halophilic bacterium isolated from a saline lake sediment enrichment.</title>
        <authorList>
            <person name="Gao L."/>
            <person name="Fang B.-Z."/>
            <person name="Li W.-J."/>
        </authorList>
    </citation>
    <scope>NUCLEOTIDE SEQUENCE [LARGE SCALE GENOMIC DNA]</scope>
    <source>
        <strain evidence="13 14">EGI FJ00035</strain>
    </source>
</reference>
<keyword evidence="6 9" id="KW-0408">Iron</keyword>
<dbReference type="PROSITE" id="PS51918">
    <property type="entry name" value="RADICAL_SAM"/>
    <property type="match status" value="1"/>
</dbReference>
<dbReference type="PANTHER" id="PTHR43020">
    <property type="entry name" value="CDK5 REGULATORY SUBUNIT-ASSOCIATED PROTEIN 1"/>
    <property type="match status" value="1"/>
</dbReference>
<accession>A0ABT2LID9</accession>
<dbReference type="PANTHER" id="PTHR43020:SF2">
    <property type="entry name" value="MITOCHONDRIAL TRNA METHYLTHIOTRANSFERASE CDK5RAP1"/>
    <property type="match status" value="1"/>
</dbReference>
<keyword evidence="3 9" id="KW-0808">Transferase</keyword>
<evidence type="ECO:0000256" key="6">
    <source>
        <dbReference type="ARBA" id="ARBA00023004"/>
    </source>
</evidence>
<dbReference type="PROSITE" id="PS50926">
    <property type="entry name" value="TRAM"/>
    <property type="match status" value="1"/>
</dbReference>
<dbReference type="InterPro" id="IPR013848">
    <property type="entry name" value="Methylthiotransferase_N"/>
</dbReference>
<proteinExistence type="inferred from homology"/>
<dbReference type="CDD" id="cd01335">
    <property type="entry name" value="Radical_SAM"/>
    <property type="match status" value="1"/>
</dbReference>
<feature type="binding site" evidence="9">
    <location>
        <position position="71"/>
    </location>
    <ligand>
        <name>[4Fe-4S] cluster</name>
        <dbReference type="ChEBI" id="CHEBI:49883"/>
        <label>1</label>
    </ligand>
</feature>
<dbReference type="SFLD" id="SFLDF00273">
    <property type="entry name" value="(dimethylallyl)adenosine_tRNA"/>
    <property type="match status" value="1"/>
</dbReference>
<evidence type="ECO:0000313" key="14">
    <source>
        <dbReference type="Proteomes" id="UP001320831"/>
    </source>
</evidence>
<keyword evidence="9" id="KW-0963">Cytoplasm</keyword>
<feature type="binding site" evidence="9">
    <location>
        <position position="109"/>
    </location>
    <ligand>
        <name>[4Fe-4S] cluster</name>
        <dbReference type="ChEBI" id="CHEBI:49883"/>
        <label>1</label>
    </ligand>
</feature>
<dbReference type="Proteomes" id="UP001320831">
    <property type="component" value="Unassembled WGS sequence"/>
</dbReference>
<dbReference type="PROSITE" id="PS51449">
    <property type="entry name" value="MTTASE_N"/>
    <property type="match status" value="1"/>
</dbReference>
<evidence type="ECO:0000259" key="10">
    <source>
        <dbReference type="PROSITE" id="PS50926"/>
    </source>
</evidence>
<dbReference type="Pfam" id="PF04055">
    <property type="entry name" value="Radical_SAM"/>
    <property type="match status" value="1"/>
</dbReference>
<dbReference type="Gene3D" id="3.40.50.12160">
    <property type="entry name" value="Methylthiotransferase, N-terminal domain"/>
    <property type="match status" value="1"/>
</dbReference>
<comment type="caution">
    <text evidence="13">The sequence shown here is derived from an EMBL/GenBank/DDBJ whole genome shotgun (WGS) entry which is preliminary data.</text>
</comment>
<comment type="function">
    <text evidence="1 9">Catalyzes the methylthiolation of N6-(dimethylallyl)adenosine (i(6)A), leading to the formation of 2-methylthio-N6-(dimethylallyl)adenosine (ms(2)i(6)A) at position 37 in tRNAs that read codons beginning with uridine.</text>
</comment>
<dbReference type="SMART" id="SM00729">
    <property type="entry name" value="Elp3"/>
    <property type="match status" value="1"/>
</dbReference>
<dbReference type="InterPro" id="IPR038135">
    <property type="entry name" value="Methylthiotransferase_N_sf"/>
</dbReference>
<feature type="binding site" evidence="9">
    <location>
        <position position="35"/>
    </location>
    <ligand>
        <name>[4Fe-4S] cluster</name>
        <dbReference type="ChEBI" id="CHEBI:49883"/>
        <label>1</label>
    </ligand>
</feature>
<dbReference type="InterPro" id="IPR058240">
    <property type="entry name" value="rSAM_sf"/>
</dbReference>
<comment type="catalytic activity">
    <reaction evidence="9">
        <text>N(6)-dimethylallyladenosine(37) in tRNA + (sulfur carrier)-SH + AH2 + 2 S-adenosyl-L-methionine = 2-methylsulfanyl-N(6)-dimethylallyladenosine(37) in tRNA + (sulfur carrier)-H + 5'-deoxyadenosine + L-methionine + A + S-adenosyl-L-homocysteine + 2 H(+)</text>
        <dbReference type="Rhea" id="RHEA:37067"/>
        <dbReference type="Rhea" id="RHEA-COMP:10375"/>
        <dbReference type="Rhea" id="RHEA-COMP:10376"/>
        <dbReference type="Rhea" id="RHEA-COMP:14737"/>
        <dbReference type="Rhea" id="RHEA-COMP:14739"/>
        <dbReference type="ChEBI" id="CHEBI:13193"/>
        <dbReference type="ChEBI" id="CHEBI:15378"/>
        <dbReference type="ChEBI" id="CHEBI:17319"/>
        <dbReference type="ChEBI" id="CHEBI:17499"/>
        <dbReference type="ChEBI" id="CHEBI:29917"/>
        <dbReference type="ChEBI" id="CHEBI:57844"/>
        <dbReference type="ChEBI" id="CHEBI:57856"/>
        <dbReference type="ChEBI" id="CHEBI:59789"/>
        <dbReference type="ChEBI" id="CHEBI:64428"/>
        <dbReference type="ChEBI" id="CHEBI:74415"/>
        <dbReference type="ChEBI" id="CHEBI:74417"/>
        <dbReference type="EC" id="2.8.4.3"/>
    </reaction>
</comment>
<evidence type="ECO:0000256" key="3">
    <source>
        <dbReference type="ARBA" id="ARBA00022679"/>
    </source>
</evidence>
<feature type="binding site" evidence="9">
    <location>
        <position position="187"/>
    </location>
    <ligand>
        <name>[4Fe-4S] cluster</name>
        <dbReference type="ChEBI" id="CHEBI:49883"/>
        <label>2</label>
        <note>4Fe-4S-S-AdoMet</note>
    </ligand>
</feature>
<dbReference type="SFLD" id="SFLDG01061">
    <property type="entry name" value="methylthiotransferase"/>
    <property type="match status" value="1"/>
</dbReference>
<evidence type="ECO:0000259" key="12">
    <source>
        <dbReference type="PROSITE" id="PS51918"/>
    </source>
</evidence>
<dbReference type="RefSeq" id="WP_260900708.1">
    <property type="nucleotide sequence ID" value="NZ_JAOCZP010000001.1"/>
</dbReference>
<dbReference type="NCBIfam" id="TIGR00089">
    <property type="entry name" value="MiaB/RimO family radical SAM methylthiotransferase"/>
    <property type="match status" value="1"/>
</dbReference>